<sequence length="739" mass="79979">MAFSGRAFSGGRADEDDVRMSRWRLAVGAAALLVLCVPLFAVWRIRGLEQAGWLAAILALAPLVVTTVGWIGRQGDAPDSTEGVDAAAADLVAVVRRDWRAEAANRELLGPEPVLSVRWSAAPADLADHREVVFGRRSRRFRMDGDALRVVEALERVPTRRLVILGAPGAGKTALAVLLTLGLLEKHEEGDPVPVIFSLASWDPAEELKTWLVRRLEEDYGFLQRSSKYGKDAARRLLEEGRITPILDGLDEIESSSSPLAMTALNRSSVLDGGVVLTCRMEEFRAVVESGDVLTGAAVVELEPLRPREVVDFLRKKVPHGSHAQRWEPLLAALEGGADQPLSQALSVPLMVSLARTVYDSPSSDPADLTDRQRFPDKEAVEEHLLEKFVTAAFGGTAGDPARTARAERARERLAFLARHMDDLGSRDLRWWAIARRTPRWRATILAGTVGGALLEAPTGAGRSSLTDFVDSMARSRLLGDRAVLATVCGYLFTILLVGFLVHIALNPHEPARLNLRFKVTKPGFGNLGWSDLRLFVWVVLMLALPFFALVEAGDIAKSGFSADFSAPYLLGVAIGSVVASALIISALVLTLGTVGWVAGWIFKLEPHSSASSPGSSLKDDRALAFFISGLTTLLTFLVALAGLGSETSAAGVAWRLTSALGSGLVFGLAMSAFACAWPSYTLSRLWYALRGRLPWRLMGFLEEAHARGVLRRIGSIYQFRHARLQGRLVQDAANSGGP</sequence>
<keyword evidence="1" id="KW-0812">Transmembrane</keyword>
<feature type="transmembrane region" description="Helical" evidence="1">
    <location>
        <begin position="569"/>
        <end position="602"/>
    </location>
</feature>
<feature type="transmembrane region" description="Helical" evidence="1">
    <location>
        <begin position="657"/>
        <end position="681"/>
    </location>
</feature>
<feature type="transmembrane region" description="Helical" evidence="1">
    <location>
        <begin position="483"/>
        <end position="506"/>
    </location>
</feature>
<evidence type="ECO:0000313" key="3">
    <source>
        <dbReference type="EMBL" id="TYC15224.1"/>
    </source>
</evidence>
<evidence type="ECO:0000259" key="2">
    <source>
        <dbReference type="PROSITE" id="PS50837"/>
    </source>
</evidence>
<keyword evidence="1" id="KW-1133">Transmembrane helix</keyword>
<feature type="transmembrane region" description="Helical" evidence="1">
    <location>
        <begin position="51"/>
        <end position="71"/>
    </location>
</feature>
<organism evidence="3 4">
    <name type="scientific">Actinomadura syzygii</name>
    <dbReference type="NCBI Taxonomy" id="1427538"/>
    <lineage>
        <taxon>Bacteria</taxon>
        <taxon>Bacillati</taxon>
        <taxon>Actinomycetota</taxon>
        <taxon>Actinomycetes</taxon>
        <taxon>Streptosporangiales</taxon>
        <taxon>Thermomonosporaceae</taxon>
        <taxon>Actinomadura</taxon>
    </lineage>
</organism>
<name>A0A5D0UB15_9ACTN</name>
<proteinExistence type="predicted"/>
<dbReference type="OrthoDB" id="419058at2"/>
<dbReference type="InterPro" id="IPR007111">
    <property type="entry name" value="NACHT_NTPase"/>
</dbReference>
<keyword evidence="4" id="KW-1185">Reference proteome</keyword>
<evidence type="ECO:0000256" key="1">
    <source>
        <dbReference type="SAM" id="Phobius"/>
    </source>
</evidence>
<evidence type="ECO:0000313" key="4">
    <source>
        <dbReference type="Proteomes" id="UP000322634"/>
    </source>
</evidence>
<comment type="caution">
    <text evidence="3">The sequence shown here is derived from an EMBL/GenBank/DDBJ whole genome shotgun (WGS) entry which is preliminary data.</text>
</comment>
<dbReference type="SUPFAM" id="SSF52540">
    <property type="entry name" value="P-loop containing nucleoside triphosphate hydrolases"/>
    <property type="match status" value="1"/>
</dbReference>
<reference evidence="3 4" key="1">
    <citation type="submission" date="2019-08" db="EMBL/GenBank/DDBJ databases">
        <title>Actinomadura sp. nov. CYP1-5 isolated from mountain soil.</title>
        <authorList>
            <person name="Songsumanus A."/>
            <person name="Kuncharoen N."/>
            <person name="Kudo T."/>
            <person name="Yuki M."/>
            <person name="Igarashi Y."/>
            <person name="Tanasupawat S."/>
        </authorList>
    </citation>
    <scope>NUCLEOTIDE SEQUENCE [LARGE SCALE GENOMIC DNA]</scope>
    <source>
        <strain evidence="3 4">GKU157</strain>
    </source>
</reference>
<dbReference type="Gene3D" id="3.40.50.300">
    <property type="entry name" value="P-loop containing nucleotide triphosphate hydrolases"/>
    <property type="match status" value="1"/>
</dbReference>
<feature type="transmembrane region" description="Helical" evidence="1">
    <location>
        <begin position="622"/>
        <end position="645"/>
    </location>
</feature>
<feature type="domain" description="NACHT" evidence="2">
    <location>
        <begin position="160"/>
        <end position="253"/>
    </location>
</feature>
<keyword evidence="1" id="KW-0472">Membrane</keyword>
<feature type="transmembrane region" description="Helical" evidence="1">
    <location>
        <begin position="25"/>
        <end position="45"/>
    </location>
</feature>
<protein>
    <submittedName>
        <fullName evidence="3">NACHT domain-containing protein</fullName>
    </submittedName>
</protein>
<dbReference type="InterPro" id="IPR027417">
    <property type="entry name" value="P-loop_NTPase"/>
</dbReference>
<gene>
    <name evidence="3" type="ORF">FXF65_14165</name>
</gene>
<dbReference type="EMBL" id="VSFF01000005">
    <property type="protein sequence ID" value="TYC15224.1"/>
    <property type="molecule type" value="Genomic_DNA"/>
</dbReference>
<dbReference type="PROSITE" id="PS50837">
    <property type="entry name" value="NACHT"/>
    <property type="match status" value="1"/>
</dbReference>
<feature type="transmembrane region" description="Helical" evidence="1">
    <location>
        <begin position="535"/>
        <end position="557"/>
    </location>
</feature>
<accession>A0A5D0UB15</accession>
<dbReference type="Pfam" id="PF05729">
    <property type="entry name" value="NACHT"/>
    <property type="match status" value="1"/>
</dbReference>
<dbReference type="AlphaFoldDB" id="A0A5D0UB15"/>
<dbReference type="Proteomes" id="UP000322634">
    <property type="component" value="Unassembled WGS sequence"/>
</dbReference>